<dbReference type="Pfam" id="PF00889">
    <property type="entry name" value="EF_TS"/>
    <property type="match status" value="1"/>
</dbReference>
<accession>A0A067TR57</accession>
<proteinExistence type="inferred from homology"/>
<evidence type="ECO:0000256" key="5">
    <source>
        <dbReference type="ARBA" id="ARBA00023128"/>
    </source>
</evidence>
<keyword evidence="2 6" id="KW-0251">Elongation factor</keyword>
<evidence type="ECO:0000256" key="2">
    <source>
        <dbReference type="ARBA" id="ARBA00022768"/>
    </source>
</evidence>
<dbReference type="PANTHER" id="PTHR11741:SF0">
    <property type="entry name" value="ELONGATION FACTOR TS, MITOCHONDRIAL"/>
    <property type="match status" value="1"/>
</dbReference>
<evidence type="ECO:0000256" key="3">
    <source>
        <dbReference type="ARBA" id="ARBA00022917"/>
    </source>
</evidence>
<evidence type="ECO:0000256" key="1">
    <source>
        <dbReference type="ARBA" id="ARBA00005532"/>
    </source>
</evidence>
<dbReference type="GO" id="GO:0005739">
    <property type="term" value="C:mitochondrion"/>
    <property type="evidence" value="ECO:0007669"/>
    <property type="project" value="UniProtKB-SubCell"/>
</dbReference>
<organism evidence="9 10">
    <name type="scientific">Galerina marginata (strain CBS 339.88)</name>
    <dbReference type="NCBI Taxonomy" id="685588"/>
    <lineage>
        <taxon>Eukaryota</taxon>
        <taxon>Fungi</taxon>
        <taxon>Dikarya</taxon>
        <taxon>Basidiomycota</taxon>
        <taxon>Agaricomycotina</taxon>
        <taxon>Agaricomycetes</taxon>
        <taxon>Agaricomycetidae</taxon>
        <taxon>Agaricales</taxon>
        <taxon>Agaricineae</taxon>
        <taxon>Strophariaceae</taxon>
        <taxon>Galerina</taxon>
    </lineage>
</organism>
<dbReference type="AlphaFoldDB" id="A0A067TR57"/>
<keyword evidence="3 6" id="KW-0648">Protein biosynthesis</keyword>
<evidence type="ECO:0000256" key="7">
    <source>
        <dbReference type="SAM" id="MobiDB-lite"/>
    </source>
</evidence>
<dbReference type="PANTHER" id="PTHR11741">
    <property type="entry name" value="ELONGATION FACTOR TS"/>
    <property type="match status" value="1"/>
</dbReference>
<dbReference type="HAMAP" id="MF_00050">
    <property type="entry name" value="EF_Ts"/>
    <property type="match status" value="1"/>
</dbReference>
<evidence type="ECO:0000256" key="6">
    <source>
        <dbReference type="HAMAP-Rule" id="MF_03135"/>
    </source>
</evidence>
<dbReference type="PROSITE" id="PS01127">
    <property type="entry name" value="EF_TS_2"/>
    <property type="match status" value="1"/>
</dbReference>
<dbReference type="STRING" id="685588.A0A067TR57"/>
<name>A0A067TR57_GALM3</name>
<keyword evidence="5 6" id="KW-0496">Mitochondrion</keyword>
<protein>
    <recommendedName>
        <fullName evidence="6">Elongation factor Ts, mitochondrial</fullName>
        <shortName evidence="6">EF-Ts</shortName>
        <shortName evidence="6">EF-TsMt</shortName>
    </recommendedName>
</protein>
<dbReference type="InterPro" id="IPR036402">
    <property type="entry name" value="EF-Ts_dimer_sf"/>
</dbReference>
<evidence type="ECO:0000256" key="4">
    <source>
        <dbReference type="ARBA" id="ARBA00022946"/>
    </source>
</evidence>
<dbReference type="SUPFAM" id="SSF46934">
    <property type="entry name" value="UBA-like"/>
    <property type="match status" value="1"/>
</dbReference>
<sequence>MLRLARRPSPLLHRSPQCQAKTYTTSPPKIPIQLIAELRKQTHVSLSKAREALANSNLSVSAALEWLQHDLVATGLAKAAKVASRETSQGLIAQSVLSHGAGLNAAGGVRAAMVELNCETDFVSQNELFARLAVDIAHTAAFISEAAQTRTQTPEFVNLSIDELSAAPLIQHPTSGSSQQAPPPPGTTVATAIRDTIVKVGENISLARARSLVEDAPVTPSLGAHHAHRLGTYTHGARHGLSCGPISALALLRLRSPHLSTLLRKEQFRADLAVLERAIAQQLVGMDTLSVRPVEGLERPDQALYSQEFFVFPIPEYNTLSVEQALKKWSVKQGLVESEEQDGGVDVLDFSRWAVNQPETRLS</sequence>
<feature type="region of interest" description="Disordered" evidence="7">
    <location>
        <begin position="1"/>
        <end position="24"/>
    </location>
</feature>
<dbReference type="InterPro" id="IPR001816">
    <property type="entry name" value="Transl_elong_EFTs/EF1B"/>
</dbReference>
<dbReference type="Proteomes" id="UP000027222">
    <property type="component" value="Unassembled WGS sequence"/>
</dbReference>
<evidence type="ECO:0000259" key="8">
    <source>
        <dbReference type="Pfam" id="PF00889"/>
    </source>
</evidence>
<feature type="domain" description="Translation elongation factor EFTs/EF1B dimerisation" evidence="8">
    <location>
        <begin position="111"/>
        <end position="231"/>
    </location>
</feature>
<dbReference type="GO" id="GO:0003746">
    <property type="term" value="F:translation elongation factor activity"/>
    <property type="evidence" value="ECO:0007669"/>
    <property type="project" value="UniProtKB-UniRule"/>
</dbReference>
<gene>
    <name evidence="6" type="primary">TSF1</name>
    <name evidence="9" type="ORF">GALMADRAFT_132366</name>
</gene>
<dbReference type="SUPFAM" id="SSF54713">
    <property type="entry name" value="Elongation factor Ts (EF-Ts), dimerisation domain"/>
    <property type="match status" value="1"/>
</dbReference>
<dbReference type="GO" id="GO:0070125">
    <property type="term" value="P:mitochondrial translational elongation"/>
    <property type="evidence" value="ECO:0007669"/>
    <property type="project" value="TreeGrafter"/>
</dbReference>
<comment type="subcellular location">
    <subcellularLocation>
        <location evidence="6">Mitochondrion</location>
    </subcellularLocation>
</comment>
<evidence type="ECO:0000313" key="9">
    <source>
        <dbReference type="EMBL" id="KDR85705.1"/>
    </source>
</evidence>
<keyword evidence="10" id="KW-1185">Reference proteome</keyword>
<dbReference type="Gene3D" id="3.30.479.20">
    <property type="entry name" value="Elongation factor Ts, dimerisation domain"/>
    <property type="match status" value="2"/>
</dbReference>
<dbReference type="OrthoDB" id="277235at2759"/>
<dbReference type="EMBL" id="KL142367">
    <property type="protein sequence ID" value="KDR85705.1"/>
    <property type="molecule type" value="Genomic_DNA"/>
</dbReference>
<dbReference type="HOGENOM" id="CLU_047155_4_1_1"/>
<dbReference type="InterPro" id="IPR009060">
    <property type="entry name" value="UBA-like_sf"/>
</dbReference>
<comment type="similarity">
    <text evidence="1 6">Belongs to the EF-Ts family.</text>
</comment>
<evidence type="ECO:0000313" key="10">
    <source>
        <dbReference type="Proteomes" id="UP000027222"/>
    </source>
</evidence>
<dbReference type="InterPro" id="IPR014039">
    <property type="entry name" value="Transl_elong_EFTs/EF1B_dimer"/>
</dbReference>
<comment type="function">
    <text evidence="6">Associates with the EF-Tu.GDP complex and induces the exchange of GDP to GTP. It remains bound to the aminoacyl-tRNA.EF-Tu.GTP complex up to the GTP hydrolysis stage on the ribosome.</text>
</comment>
<keyword evidence="4" id="KW-0809">Transit peptide</keyword>
<dbReference type="Gene3D" id="1.10.8.10">
    <property type="entry name" value="DNA helicase RuvA subunit, C-terminal domain"/>
    <property type="match status" value="1"/>
</dbReference>
<reference evidence="10" key="1">
    <citation type="journal article" date="2014" name="Proc. Natl. Acad. Sci. U.S.A.">
        <title>Extensive sampling of basidiomycete genomes demonstrates inadequacy of the white-rot/brown-rot paradigm for wood decay fungi.</title>
        <authorList>
            <person name="Riley R."/>
            <person name="Salamov A.A."/>
            <person name="Brown D.W."/>
            <person name="Nagy L.G."/>
            <person name="Floudas D."/>
            <person name="Held B.W."/>
            <person name="Levasseur A."/>
            <person name="Lombard V."/>
            <person name="Morin E."/>
            <person name="Otillar R."/>
            <person name="Lindquist E.A."/>
            <person name="Sun H."/>
            <person name="LaButti K.M."/>
            <person name="Schmutz J."/>
            <person name="Jabbour D."/>
            <person name="Luo H."/>
            <person name="Baker S.E."/>
            <person name="Pisabarro A.G."/>
            <person name="Walton J.D."/>
            <person name="Blanchette R.A."/>
            <person name="Henrissat B."/>
            <person name="Martin F."/>
            <person name="Cullen D."/>
            <person name="Hibbett D.S."/>
            <person name="Grigoriev I.V."/>
        </authorList>
    </citation>
    <scope>NUCLEOTIDE SEQUENCE [LARGE SCALE GENOMIC DNA]</scope>
    <source>
        <strain evidence="10">CBS 339.88</strain>
    </source>
</reference>
<dbReference type="InterPro" id="IPR018101">
    <property type="entry name" value="Transl_elong_Ts_CS"/>
</dbReference>